<reference evidence="2" key="1">
    <citation type="submission" date="2016-10" db="EMBL/GenBank/DDBJ databases">
        <title>Genomic sequence of a ranavirus isolated from short-finned eel (Anguilla australis).</title>
        <authorList>
            <person name="Subramaniam K."/>
            <person name="Toffan A."/>
            <person name="Cappellozza E."/>
            <person name="Steckler N.K."/>
            <person name="Olesen N.J."/>
            <person name="Waltzek T.B."/>
        </authorList>
    </citation>
    <scope>NUCLEOTIDE SEQUENCE [LARGE SCALE GENOMIC DNA]</scope>
    <source>
        <strain evidence="2">ANGA14001</strain>
    </source>
</reference>
<gene>
    <name evidence="2" type="primary">ORF61</name>
    <name evidence="2" type="ORF">SERV_ORF61</name>
</gene>
<proteinExistence type="predicted"/>
<organism evidence="2">
    <name type="scientific">short-finned eel virus</name>
    <dbReference type="NCBI Taxonomy" id="2848076"/>
    <lineage>
        <taxon>Viruses</taxon>
        <taxon>Varidnaviria</taxon>
        <taxon>Bamfordvirae</taxon>
        <taxon>Nucleocytoviricota</taxon>
        <taxon>Megaviricetes</taxon>
        <taxon>Pimascovirales</taxon>
        <taxon>Pimascovirales incertae sedis</taxon>
        <taxon>Iridoviridae</taxon>
        <taxon>Alphairidovirinae</taxon>
        <taxon>Ranavirus</taxon>
        <taxon>Ranavirus rana1</taxon>
        <taxon>Frog virus 3</taxon>
    </lineage>
</organism>
<dbReference type="EMBL" id="KX353311">
    <property type="protein sequence ID" value="ANK58087.1"/>
    <property type="molecule type" value="Genomic_DNA"/>
</dbReference>
<dbReference type="OrthoDB" id="20193at10239"/>
<evidence type="ECO:0000256" key="1">
    <source>
        <dbReference type="SAM" id="MobiDB-lite"/>
    </source>
</evidence>
<feature type="compositionally biased region" description="Basic and acidic residues" evidence="1">
    <location>
        <begin position="8"/>
        <end position="22"/>
    </location>
</feature>
<sequence length="76" mass="8844">MPRRLCQGRKDRDSDPVRDDGSPPRLFVSQVCRRAPKDPQGSQGHRGGQTVGDCSPVFHQEKWQVMRRFYSLCEWK</sequence>
<dbReference type="KEGG" id="vg:28218297"/>
<evidence type="ECO:0000313" key="2">
    <source>
        <dbReference type="EMBL" id="ANK58087.1"/>
    </source>
</evidence>
<name>A0A192GNX6_FRG3V</name>
<feature type="region of interest" description="Disordered" evidence="1">
    <location>
        <begin position="1"/>
        <end position="54"/>
    </location>
</feature>
<protein>
    <submittedName>
        <fullName evidence="2">Putative nuclear calmodulin-binding protein</fullName>
    </submittedName>
</protein>
<accession>A0A192GNX6</accession>